<dbReference type="GO" id="GO:0004401">
    <property type="term" value="F:histidinol-phosphatase activity"/>
    <property type="evidence" value="ECO:0007669"/>
    <property type="project" value="UniProtKB-UniRule"/>
</dbReference>
<comment type="catalytic activity">
    <reaction evidence="7 8">
        <text>L-histidinol phosphate + H2O = L-histidinol + phosphate</text>
        <dbReference type="Rhea" id="RHEA:14465"/>
        <dbReference type="ChEBI" id="CHEBI:15377"/>
        <dbReference type="ChEBI" id="CHEBI:43474"/>
        <dbReference type="ChEBI" id="CHEBI:57699"/>
        <dbReference type="ChEBI" id="CHEBI:57980"/>
        <dbReference type="EC" id="3.1.3.15"/>
    </reaction>
</comment>
<evidence type="ECO:0000256" key="7">
    <source>
        <dbReference type="ARBA" id="ARBA00049158"/>
    </source>
</evidence>
<evidence type="ECO:0000256" key="3">
    <source>
        <dbReference type="ARBA" id="ARBA00013085"/>
    </source>
</evidence>
<dbReference type="EC" id="3.1.3.15" evidence="3 8"/>
<evidence type="ECO:0000256" key="5">
    <source>
        <dbReference type="ARBA" id="ARBA00022801"/>
    </source>
</evidence>
<proteinExistence type="inferred from homology"/>
<dbReference type="EMBL" id="JAKRYL010000005">
    <property type="protein sequence ID" value="MCL7746850.1"/>
    <property type="molecule type" value="Genomic_DNA"/>
</dbReference>
<gene>
    <name evidence="10" type="ORF">MF646_06910</name>
</gene>
<keyword evidence="5 8" id="KW-0378">Hydrolase</keyword>
<reference evidence="10" key="1">
    <citation type="submission" date="2022-02" db="EMBL/GenBank/DDBJ databases">
        <title>Halalkalibacter sp. nov. isolated from Lonar Lake, India.</title>
        <authorList>
            <person name="Joshi A."/>
            <person name="Thite S."/>
            <person name="Lodha T."/>
        </authorList>
    </citation>
    <scope>NUCLEOTIDE SEQUENCE</scope>
    <source>
        <strain evidence="10">MEB205</strain>
    </source>
</reference>
<dbReference type="InterPro" id="IPR016195">
    <property type="entry name" value="Pol/histidinol_Pase-like"/>
</dbReference>
<comment type="pathway">
    <text evidence="1 8">Amino-acid biosynthesis; L-histidine biosynthesis; L-histidine from 5-phospho-alpha-D-ribose 1-diphosphate: step 8/9.</text>
</comment>
<dbReference type="Gene3D" id="3.20.20.140">
    <property type="entry name" value="Metal-dependent hydrolases"/>
    <property type="match status" value="1"/>
</dbReference>
<evidence type="ECO:0000259" key="9">
    <source>
        <dbReference type="Pfam" id="PF02811"/>
    </source>
</evidence>
<feature type="domain" description="PHP" evidence="9">
    <location>
        <begin position="3"/>
        <end position="196"/>
    </location>
</feature>
<dbReference type="NCBIfam" id="NF005596">
    <property type="entry name" value="PRK07328.1"/>
    <property type="match status" value="1"/>
</dbReference>
<evidence type="ECO:0000256" key="2">
    <source>
        <dbReference type="ARBA" id="ARBA00009152"/>
    </source>
</evidence>
<comment type="caution">
    <text evidence="10">The sequence shown here is derived from an EMBL/GenBank/DDBJ whole genome shotgun (WGS) entry which is preliminary data.</text>
</comment>
<protein>
    <recommendedName>
        <fullName evidence="3 8">Histidinol-phosphatase</fullName>
        <shortName evidence="8">HolPase</shortName>
        <ecNumber evidence="3 8">3.1.3.15</ecNumber>
    </recommendedName>
</protein>
<dbReference type="Proteomes" id="UP001139150">
    <property type="component" value="Unassembled WGS sequence"/>
</dbReference>
<evidence type="ECO:0000313" key="10">
    <source>
        <dbReference type="EMBL" id="MCL7746850.1"/>
    </source>
</evidence>
<dbReference type="GO" id="GO:0000105">
    <property type="term" value="P:L-histidine biosynthetic process"/>
    <property type="evidence" value="ECO:0007669"/>
    <property type="project" value="UniProtKB-UniRule"/>
</dbReference>
<dbReference type="InterPro" id="IPR010140">
    <property type="entry name" value="Histidinol_P_phosphatase_HisJ"/>
</dbReference>
<sequence length="273" mass="31368">MIDYHTHHYRCGHASGSLRDMIEEAIAKGFQQIGLSDHSPLFFYEEDHFNPGMTMAKSEFPNYVAEVIRLRDEYEKRIDVRVGVESDFIEGWEDYYRSIYAQYPFDYIIGSVHYFGGYHVFDPKRWEDPSVDPDQIYREYFTLIKKSVDRCFFDILGHADAVKGLKYPASSDLTKEMDETIEAIAKSGVTVELNTSGVRKCGEVFPSPEFLYKLNKRGVTFTFGSDAHSPNELGYAWTETLHLLKELGVSELATFKNRERKMIEISAVSAVGK</sequence>
<dbReference type="GO" id="GO:0005737">
    <property type="term" value="C:cytoplasm"/>
    <property type="evidence" value="ECO:0007669"/>
    <property type="project" value="TreeGrafter"/>
</dbReference>
<dbReference type="CDD" id="cd12110">
    <property type="entry name" value="PHP_HisPPase_Hisj_like"/>
    <property type="match status" value="1"/>
</dbReference>
<dbReference type="PANTHER" id="PTHR21039">
    <property type="entry name" value="HISTIDINOL PHOSPHATASE-RELATED"/>
    <property type="match status" value="1"/>
</dbReference>
<evidence type="ECO:0000313" key="11">
    <source>
        <dbReference type="Proteomes" id="UP001139150"/>
    </source>
</evidence>
<evidence type="ECO:0000256" key="6">
    <source>
        <dbReference type="ARBA" id="ARBA00023102"/>
    </source>
</evidence>
<dbReference type="PANTHER" id="PTHR21039:SF0">
    <property type="entry name" value="HISTIDINOL-PHOSPHATASE"/>
    <property type="match status" value="1"/>
</dbReference>
<dbReference type="AlphaFoldDB" id="A0A9X2CRS2"/>
<comment type="similarity">
    <text evidence="2 8">Belongs to the PHP hydrolase family. HisK subfamily.</text>
</comment>
<dbReference type="InterPro" id="IPR004013">
    <property type="entry name" value="PHP_dom"/>
</dbReference>
<evidence type="ECO:0000256" key="8">
    <source>
        <dbReference type="RuleBase" id="RU366003"/>
    </source>
</evidence>
<organism evidence="10 11">
    <name type="scientific">Halalkalibacter alkaliphilus</name>
    <dbReference type="NCBI Taxonomy" id="2917993"/>
    <lineage>
        <taxon>Bacteria</taxon>
        <taxon>Bacillati</taxon>
        <taxon>Bacillota</taxon>
        <taxon>Bacilli</taxon>
        <taxon>Bacillales</taxon>
        <taxon>Bacillaceae</taxon>
        <taxon>Halalkalibacter</taxon>
    </lineage>
</organism>
<dbReference type="Pfam" id="PF13263">
    <property type="entry name" value="PHP_C"/>
    <property type="match status" value="1"/>
</dbReference>
<keyword evidence="4 8" id="KW-0028">Amino-acid biosynthesis</keyword>
<evidence type="ECO:0000256" key="1">
    <source>
        <dbReference type="ARBA" id="ARBA00004970"/>
    </source>
</evidence>
<keyword evidence="11" id="KW-1185">Reference proteome</keyword>
<keyword evidence="6 8" id="KW-0368">Histidine biosynthesis</keyword>
<dbReference type="RefSeq" id="WP_250095758.1">
    <property type="nucleotide sequence ID" value="NZ_JAKRYL010000005.1"/>
</dbReference>
<accession>A0A9X2CRS2</accession>
<dbReference type="SUPFAM" id="SSF89550">
    <property type="entry name" value="PHP domain-like"/>
    <property type="match status" value="1"/>
</dbReference>
<evidence type="ECO:0000256" key="4">
    <source>
        <dbReference type="ARBA" id="ARBA00022605"/>
    </source>
</evidence>
<name>A0A9X2CRS2_9BACI</name>
<dbReference type="NCBIfam" id="TIGR01856">
    <property type="entry name" value="hisJ_fam"/>
    <property type="match status" value="1"/>
</dbReference>
<dbReference type="Pfam" id="PF02811">
    <property type="entry name" value="PHP"/>
    <property type="match status" value="1"/>
</dbReference>